<dbReference type="VEuPathDB" id="FungiDB:H257_16239"/>
<dbReference type="CDD" id="cd23800">
    <property type="entry name" value="UBCc_UBE2K"/>
    <property type="match status" value="1"/>
</dbReference>
<dbReference type="PROSITE" id="PS00183">
    <property type="entry name" value="UBC_1"/>
    <property type="match status" value="1"/>
</dbReference>
<feature type="transmembrane region" description="Helical" evidence="11">
    <location>
        <begin position="12"/>
        <end position="35"/>
    </location>
</feature>
<dbReference type="Pfam" id="PF00627">
    <property type="entry name" value="UBA"/>
    <property type="match status" value="1"/>
</dbReference>
<reference evidence="16 17" key="1">
    <citation type="submission" date="2018-08" db="EMBL/GenBank/DDBJ databases">
        <title>Aphanomyces genome sequencing and annotation.</title>
        <authorList>
            <person name="Minardi D."/>
            <person name="Oidtmann B."/>
            <person name="Van Der Giezen M."/>
            <person name="Studholme D.J."/>
        </authorList>
    </citation>
    <scope>NUCLEOTIDE SEQUENCE [LARGE SCALE GENOMIC DNA]</scope>
    <source>
        <strain evidence="15 16">Da</strain>
        <strain evidence="14 17">Sv</strain>
    </source>
</reference>
<dbReference type="Proteomes" id="UP000285712">
    <property type="component" value="Unassembled WGS sequence"/>
</dbReference>
<evidence type="ECO:0000313" key="17">
    <source>
        <dbReference type="Proteomes" id="UP000285712"/>
    </source>
</evidence>
<sequence>MVDEDTRNALMLFTYTFGVGSLSMGHIFAATGSILGSVALSCLATPIAFLVLAGTELLPNIAVGIDVHLTPTQWIIATAICMLPLVYIPTLRDTAVLCILGSLSTLCTDGIALTVNFVERPLAPRESHVSLSSAFSAFGSIMFAFGSALLIPPLYRQCSAVGSHHLVTTVSTTLVYVTVLYMFIGILTYAQFGCMAPTTLLEAMPRGSWKVVANAFMLVHIAIAYPVIMSPTLFVIERCVFGKDSDVDTLKEKLLDETKDKMTSPDDPSSPSSVASAHLMHVKHNTSEYKSVESTEQHDVSPSCVHLIPLSQPLLFRPASGSDSKFVRDVLHDSLTFTAGEHVCRMLLRTFIVAAQCFLAVMLQTSFADILTLIGATTVTLPCLIMPCVCFLRMFAPDGTWMGAATRGFSYVVIAVSAVLGVYSTYFAVANIQSNWATYHMFESIHAVPYVNGRIRKELEECQRGVEVSGVSASLRTDGVYDALVGTIRGPAGTPYEGGHFVLEINIPKTYPFEPPKVRFDTKIWHPNISSQTGAICLDILKDAWSPALTIKTTLLSIQALLSAAEPTDPQDAEVARMYINDKDRFNNTAAFWTQSYATEKGDAGSDAVQRLVDMGFPKDQVRQALAETKGDENAAVERLLTSL</sequence>
<dbReference type="InterPro" id="IPR015940">
    <property type="entry name" value="UBA"/>
</dbReference>
<keyword evidence="5" id="KW-0547">Nucleotide-binding</keyword>
<feature type="domain" description="UBC core" evidence="13">
    <location>
        <begin position="450"/>
        <end position="599"/>
    </location>
</feature>
<dbReference type="Gene3D" id="3.10.110.10">
    <property type="entry name" value="Ubiquitin Conjugating Enzyme"/>
    <property type="match status" value="1"/>
</dbReference>
<dbReference type="SUPFAM" id="SSF46934">
    <property type="entry name" value="UBA-like"/>
    <property type="match status" value="1"/>
</dbReference>
<feature type="transmembrane region" description="Helical" evidence="11">
    <location>
        <begin position="408"/>
        <end position="429"/>
    </location>
</feature>
<evidence type="ECO:0000256" key="10">
    <source>
        <dbReference type="PROSITE-ProRule" id="PRU10133"/>
    </source>
</evidence>
<evidence type="ECO:0000259" key="12">
    <source>
        <dbReference type="PROSITE" id="PS50030"/>
    </source>
</evidence>
<dbReference type="GO" id="GO:0016020">
    <property type="term" value="C:membrane"/>
    <property type="evidence" value="ECO:0007669"/>
    <property type="project" value="UniProtKB-SubCell"/>
</dbReference>
<organism evidence="14 17">
    <name type="scientific">Aphanomyces astaci</name>
    <name type="common">Crayfish plague agent</name>
    <dbReference type="NCBI Taxonomy" id="112090"/>
    <lineage>
        <taxon>Eukaryota</taxon>
        <taxon>Sar</taxon>
        <taxon>Stramenopiles</taxon>
        <taxon>Oomycota</taxon>
        <taxon>Saprolegniomycetes</taxon>
        <taxon>Saprolegniales</taxon>
        <taxon>Verrucalvaceae</taxon>
        <taxon>Aphanomyces</taxon>
    </lineage>
</organism>
<feature type="transmembrane region" description="Helical" evidence="11">
    <location>
        <begin position="167"/>
        <end position="192"/>
    </location>
</feature>
<dbReference type="Pfam" id="PF01490">
    <property type="entry name" value="Aa_trans"/>
    <property type="match status" value="1"/>
</dbReference>
<evidence type="ECO:0000256" key="7">
    <source>
        <dbReference type="ARBA" id="ARBA00022840"/>
    </source>
</evidence>
<evidence type="ECO:0000256" key="1">
    <source>
        <dbReference type="ARBA" id="ARBA00004370"/>
    </source>
</evidence>
<dbReference type="SMART" id="SM00165">
    <property type="entry name" value="UBA"/>
    <property type="match status" value="1"/>
</dbReference>
<dbReference type="Gene3D" id="1.10.8.10">
    <property type="entry name" value="DNA helicase RuvA subunit, C-terminal domain"/>
    <property type="match status" value="1"/>
</dbReference>
<feature type="transmembrane region" description="Helical" evidence="11">
    <location>
        <begin position="212"/>
        <end position="236"/>
    </location>
</feature>
<keyword evidence="6" id="KW-0833">Ubl conjugation pathway</keyword>
<comment type="caution">
    <text evidence="14">The sequence shown here is derived from an EMBL/GenBank/DDBJ whole genome shotgun (WGS) entry which is preliminary data.</text>
</comment>
<feature type="transmembrane region" description="Helical" evidence="11">
    <location>
        <begin position="346"/>
        <end position="364"/>
    </location>
</feature>
<keyword evidence="8 11" id="KW-1133">Transmembrane helix</keyword>
<dbReference type="GO" id="GO:0005524">
    <property type="term" value="F:ATP binding"/>
    <property type="evidence" value="ECO:0007669"/>
    <property type="project" value="UniProtKB-KW"/>
</dbReference>
<dbReference type="InterPro" id="IPR023313">
    <property type="entry name" value="UBQ-conjugating_AS"/>
</dbReference>
<proteinExistence type="predicted"/>
<evidence type="ECO:0000313" key="16">
    <source>
        <dbReference type="Proteomes" id="UP000285430"/>
    </source>
</evidence>
<dbReference type="SUPFAM" id="SSF54495">
    <property type="entry name" value="UBC-like"/>
    <property type="match status" value="1"/>
</dbReference>
<evidence type="ECO:0000256" key="4">
    <source>
        <dbReference type="ARBA" id="ARBA00022692"/>
    </source>
</evidence>
<dbReference type="AlphaFoldDB" id="A0A3R6ZUI6"/>
<name>A0A3R6ZUI6_APHAT</name>
<dbReference type="InterPro" id="IPR009060">
    <property type="entry name" value="UBA-like_sf"/>
</dbReference>
<evidence type="ECO:0000259" key="13">
    <source>
        <dbReference type="PROSITE" id="PS50127"/>
    </source>
</evidence>
<dbReference type="InterPro" id="IPR041974">
    <property type="entry name" value="UBC27_UBA"/>
</dbReference>
<dbReference type="InterPro" id="IPR016135">
    <property type="entry name" value="UBQ-conjugating_enzyme/RWD"/>
</dbReference>
<feature type="transmembrane region" description="Helical" evidence="11">
    <location>
        <begin position="95"/>
        <end position="115"/>
    </location>
</feature>
<keyword evidence="9 11" id="KW-0472">Membrane</keyword>
<keyword evidence="4 11" id="KW-0812">Transmembrane</keyword>
<dbReference type="EMBL" id="QUTG01001195">
    <property type="protein sequence ID" value="RHZ00157.1"/>
    <property type="molecule type" value="Genomic_DNA"/>
</dbReference>
<evidence type="ECO:0000256" key="8">
    <source>
        <dbReference type="ARBA" id="ARBA00022989"/>
    </source>
</evidence>
<feature type="transmembrane region" description="Helical" evidence="11">
    <location>
        <begin position="370"/>
        <end position="396"/>
    </location>
</feature>
<evidence type="ECO:0000256" key="9">
    <source>
        <dbReference type="ARBA" id="ARBA00023136"/>
    </source>
</evidence>
<dbReference type="PROSITE" id="PS50127">
    <property type="entry name" value="UBC_2"/>
    <property type="match status" value="1"/>
</dbReference>
<dbReference type="PANTHER" id="PTHR24068">
    <property type="entry name" value="UBIQUITIN-CONJUGATING ENZYME E2"/>
    <property type="match status" value="1"/>
</dbReference>
<feature type="domain" description="UBA" evidence="12">
    <location>
        <begin position="603"/>
        <end position="643"/>
    </location>
</feature>
<comment type="subcellular location">
    <subcellularLocation>
        <location evidence="1">Membrane</location>
    </subcellularLocation>
</comment>
<gene>
    <name evidence="14" type="ORF">DYB35_004138</name>
    <name evidence="15" type="ORF">DYB37_005016</name>
</gene>
<evidence type="ECO:0000256" key="11">
    <source>
        <dbReference type="SAM" id="Phobius"/>
    </source>
</evidence>
<feature type="active site" description="Glycyl thioester intermediate" evidence="10">
    <location>
        <position position="537"/>
    </location>
</feature>
<dbReference type="InterPro" id="IPR000608">
    <property type="entry name" value="UBC"/>
</dbReference>
<dbReference type="Proteomes" id="UP000285430">
    <property type="component" value="Unassembled WGS sequence"/>
</dbReference>
<dbReference type="PROSITE" id="PS50030">
    <property type="entry name" value="UBA"/>
    <property type="match status" value="1"/>
</dbReference>
<dbReference type="SMART" id="SM00212">
    <property type="entry name" value="UBCc"/>
    <property type="match status" value="1"/>
</dbReference>
<dbReference type="EC" id="2.3.2.23" evidence="2"/>
<evidence type="ECO:0000313" key="14">
    <source>
        <dbReference type="EMBL" id="RHZ00157.1"/>
    </source>
</evidence>
<evidence type="ECO:0000256" key="5">
    <source>
        <dbReference type="ARBA" id="ARBA00022741"/>
    </source>
</evidence>
<protein>
    <recommendedName>
        <fullName evidence="2">E2 ubiquitin-conjugating enzyme</fullName>
        <ecNumber evidence="2">2.3.2.23</ecNumber>
    </recommendedName>
</protein>
<dbReference type="InterPro" id="IPR013057">
    <property type="entry name" value="AA_transpt_TM"/>
</dbReference>
<evidence type="ECO:0000256" key="6">
    <source>
        <dbReference type="ARBA" id="ARBA00022786"/>
    </source>
</evidence>
<feature type="transmembrane region" description="Helical" evidence="11">
    <location>
        <begin position="71"/>
        <end position="88"/>
    </location>
</feature>
<dbReference type="CDD" id="cd14312">
    <property type="entry name" value="UBA_II_E2_UBC27_like"/>
    <property type="match status" value="1"/>
</dbReference>
<dbReference type="EMBL" id="QUTH01004954">
    <property type="protein sequence ID" value="RHZ11466.1"/>
    <property type="molecule type" value="Genomic_DNA"/>
</dbReference>
<keyword evidence="3" id="KW-0808">Transferase</keyword>
<dbReference type="Pfam" id="PF00179">
    <property type="entry name" value="UQ_con"/>
    <property type="match status" value="1"/>
</dbReference>
<evidence type="ECO:0000256" key="3">
    <source>
        <dbReference type="ARBA" id="ARBA00022679"/>
    </source>
</evidence>
<feature type="transmembrane region" description="Helical" evidence="11">
    <location>
        <begin position="135"/>
        <end position="155"/>
    </location>
</feature>
<evidence type="ECO:0000313" key="15">
    <source>
        <dbReference type="EMBL" id="RHZ11466.1"/>
    </source>
</evidence>
<dbReference type="FunFam" id="3.10.110.10:FF:000037">
    <property type="entry name" value="ubiquitin-conjugating enzyme E2 27"/>
    <property type="match status" value="1"/>
</dbReference>
<dbReference type="GO" id="GO:0061631">
    <property type="term" value="F:ubiquitin conjugating enzyme activity"/>
    <property type="evidence" value="ECO:0007669"/>
    <property type="project" value="UniProtKB-EC"/>
</dbReference>
<evidence type="ECO:0000256" key="2">
    <source>
        <dbReference type="ARBA" id="ARBA00012486"/>
    </source>
</evidence>
<accession>A0A3R6ZUI6</accession>
<keyword evidence="7" id="KW-0067">ATP-binding</keyword>